<gene>
    <name evidence="2" type="ORF">ATANTOWER_030190</name>
</gene>
<comment type="caution">
    <text evidence="2">The sequence shown here is derived from an EMBL/GenBank/DDBJ whole genome shotgun (WGS) entry which is preliminary data.</text>
</comment>
<evidence type="ECO:0000256" key="1">
    <source>
        <dbReference type="SAM" id="MobiDB-lite"/>
    </source>
</evidence>
<name>A0ABU7A330_9TELE</name>
<accession>A0ABU7A330</accession>
<dbReference type="Proteomes" id="UP001345963">
    <property type="component" value="Unassembled WGS sequence"/>
</dbReference>
<evidence type="ECO:0000313" key="3">
    <source>
        <dbReference type="Proteomes" id="UP001345963"/>
    </source>
</evidence>
<feature type="region of interest" description="Disordered" evidence="1">
    <location>
        <begin position="48"/>
        <end position="101"/>
    </location>
</feature>
<proteinExistence type="predicted"/>
<protein>
    <submittedName>
        <fullName evidence="2">Uncharacterized protein</fullName>
    </submittedName>
</protein>
<feature type="region of interest" description="Disordered" evidence="1">
    <location>
        <begin position="1"/>
        <end position="21"/>
    </location>
</feature>
<dbReference type="EMBL" id="JAHUTI010000804">
    <property type="protein sequence ID" value="MED6232447.1"/>
    <property type="molecule type" value="Genomic_DNA"/>
</dbReference>
<keyword evidence="3" id="KW-1185">Reference proteome</keyword>
<sequence>MSRREKGLIGGNKVRTEPTQKNKPIRTLCLVSFLLPCCCHSRVDGKDMQSFLGRPSGRKAAERSSGSESPEFPPPASDQSYQVGPGSDPGSWRQGSFLCTQ</sequence>
<evidence type="ECO:0000313" key="2">
    <source>
        <dbReference type="EMBL" id="MED6232447.1"/>
    </source>
</evidence>
<organism evidence="2 3">
    <name type="scientific">Ataeniobius toweri</name>
    <dbReference type="NCBI Taxonomy" id="208326"/>
    <lineage>
        <taxon>Eukaryota</taxon>
        <taxon>Metazoa</taxon>
        <taxon>Chordata</taxon>
        <taxon>Craniata</taxon>
        <taxon>Vertebrata</taxon>
        <taxon>Euteleostomi</taxon>
        <taxon>Actinopterygii</taxon>
        <taxon>Neopterygii</taxon>
        <taxon>Teleostei</taxon>
        <taxon>Neoteleostei</taxon>
        <taxon>Acanthomorphata</taxon>
        <taxon>Ovalentaria</taxon>
        <taxon>Atherinomorphae</taxon>
        <taxon>Cyprinodontiformes</taxon>
        <taxon>Goodeidae</taxon>
        <taxon>Ataeniobius</taxon>
    </lineage>
</organism>
<reference evidence="2 3" key="1">
    <citation type="submission" date="2021-07" db="EMBL/GenBank/DDBJ databases">
        <authorList>
            <person name="Palmer J.M."/>
        </authorList>
    </citation>
    <scope>NUCLEOTIDE SEQUENCE [LARGE SCALE GENOMIC DNA]</scope>
    <source>
        <strain evidence="2 3">AT_MEX2019</strain>
        <tissue evidence="2">Muscle</tissue>
    </source>
</reference>